<reference evidence="1" key="1">
    <citation type="submission" date="2024-05" db="EMBL/GenBank/DDBJ databases">
        <authorList>
            <person name="Kim S."/>
            <person name="Heo J."/>
            <person name="Choi H."/>
            <person name="Choi Y."/>
            <person name="Kwon S.-W."/>
            <person name="Kim Y."/>
        </authorList>
    </citation>
    <scope>NUCLEOTIDE SEQUENCE</scope>
    <source>
        <strain evidence="1">KACC 23697</strain>
    </source>
</reference>
<name>A0AAU7K0P6_9SPHI</name>
<dbReference type="Pfam" id="PF13585">
    <property type="entry name" value="CHU_C"/>
    <property type="match status" value="1"/>
</dbReference>
<protein>
    <submittedName>
        <fullName evidence="1">Gliding motility-associated C-terminal domain-containing protein</fullName>
    </submittedName>
</protein>
<dbReference type="NCBIfam" id="TIGR04131">
    <property type="entry name" value="Bac_Flav_CTERM"/>
    <property type="match status" value="1"/>
</dbReference>
<accession>A0AAU7K0P6</accession>
<dbReference type="RefSeq" id="WP_406823572.1">
    <property type="nucleotide sequence ID" value="NZ_CP157485.1"/>
</dbReference>
<proteinExistence type="predicted"/>
<organism evidence="1">
    <name type="scientific">Pedobacter sp. KACC 23697</name>
    <dbReference type="NCBI Taxonomy" id="3149230"/>
    <lineage>
        <taxon>Bacteria</taxon>
        <taxon>Pseudomonadati</taxon>
        <taxon>Bacteroidota</taxon>
        <taxon>Sphingobacteriia</taxon>
        <taxon>Sphingobacteriales</taxon>
        <taxon>Sphingobacteriaceae</taxon>
        <taxon>Pedobacter</taxon>
    </lineage>
</organism>
<sequence length="805" mass="88659">MAATQGIVKVNLKEPNKSTLHIPLPTNMLLYGIVSVSTGIRKNTVYGLQYLGSKTNIIEFDIDNQKMVGVVGTLPYNVLDAASMVEDGSIIGIELERLDINQDCASANLANVDVVTAPHLEDFTYTLNGITNSTGKFAGLSKGQYTLSISSASDSYSTTVDVPEVNLIKPVYNWQIRNQLCETLGEINFSTPEQNSTYQIKYDGKLYPIKSTFTNLSGVRSYHFEIVNKYGCKVDEQDIVVGRDKCQIKFDKVDVVQQCDAFHKGVISILTKPHNAAYTYTLNNTINNSTGVFKNLVAGAYPVKITSDEDVFETTVIVPDYKQLQPNFSFTKVNPACANKGSIQFNAFAGSDNYKIKLNGNVLPYDNKFINLEIGKYHFVVITKEGCLVDEFDIELIYEPCSIVINSVEILPECNVLGKGYINIICPPIPEIYTFTLNNLVSNNTGVFNMLDPGSYTIEVKASGGAAPAVKTVIVPDYSLTKPVIKVNAKNPACAFKGEISFTIGNNSADYNVKYNGVVYPGNHVFSDLVEGNYHFTFFKLNGCIADELDKKLIYEPCPIVINSIEILPECNVLGKGLIRIDCPPIPETYTFTLNAVSNSTGVFNLLNPGSYIIEVKASGGAPAAYRTVTVPDYSLTKPHTIVNAKNPVCDLTGEISFLIGNHSADYNIRYNGVVYPGNYIFSGLYEGNYIFSILKLNGCIVDELNVTLETEACNDISFPTAFSPNSDNVNDSFKAREGSRAFNFQLQVFDRRGAIIFSSNKLYDAWNGDYKGVPLPVGVYFWMASFTTQENKKIIKKGSVTLIR</sequence>
<evidence type="ECO:0000313" key="1">
    <source>
        <dbReference type="EMBL" id="XBO45996.1"/>
    </source>
</evidence>
<dbReference type="EMBL" id="CP157485">
    <property type="protein sequence ID" value="XBO45996.1"/>
    <property type="molecule type" value="Genomic_DNA"/>
</dbReference>
<dbReference type="AlphaFoldDB" id="A0AAU7K0P6"/>
<dbReference type="InterPro" id="IPR026341">
    <property type="entry name" value="T9SS_type_B"/>
</dbReference>
<gene>
    <name evidence="1" type="ORF">ABEG20_11910</name>
</gene>